<reference evidence="2 3" key="3">
    <citation type="journal article" date="2013" name="Rice">
        <title>Improvement of the Oryza sativa Nipponbare reference genome using next generation sequence and optical map data.</title>
        <authorList>
            <person name="Kawahara Y."/>
            <person name="de la Bastide M."/>
            <person name="Hamilton J.P."/>
            <person name="Kanamori H."/>
            <person name="McCombie W.R."/>
            <person name="Ouyang S."/>
            <person name="Schwartz D.C."/>
            <person name="Tanaka T."/>
            <person name="Wu J."/>
            <person name="Zhou S."/>
            <person name="Childs K.L."/>
            <person name="Davidson R.M."/>
            <person name="Lin H."/>
            <person name="Quesada-Ocampo L."/>
            <person name="Vaillancourt B."/>
            <person name="Sakai H."/>
            <person name="Lee S.S."/>
            <person name="Kim J."/>
            <person name="Numa H."/>
            <person name="Itoh T."/>
            <person name="Buell C.R."/>
            <person name="Matsumoto T."/>
        </authorList>
    </citation>
    <scope>NUCLEOTIDE SEQUENCE [LARGE SCALE GENOMIC DNA]</scope>
    <source>
        <strain evidence="3">cv. Nipponbare</strain>
    </source>
</reference>
<dbReference type="Proteomes" id="UP000059680">
    <property type="component" value="Chromosome 12"/>
</dbReference>
<evidence type="ECO:0000256" key="1">
    <source>
        <dbReference type="SAM" id="MobiDB-lite"/>
    </source>
</evidence>
<keyword evidence="3" id="KW-1185">Reference proteome</keyword>
<organism evidence="2 3">
    <name type="scientific">Oryza sativa subsp. japonica</name>
    <name type="common">Rice</name>
    <dbReference type="NCBI Taxonomy" id="39947"/>
    <lineage>
        <taxon>Eukaryota</taxon>
        <taxon>Viridiplantae</taxon>
        <taxon>Streptophyta</taxon>
        <taxon>Embryophyta</taxon>
        <taxon>Tracheophyta</taxon>
        <taxon>Spermatophyta</taxon>
        <taxon>Magnoliopsida</taxon>
        <taxon>Liliopsida</taxon>
        <taxon>Poales</taxon>
        <taxon>Poaceae</taxon>
        <taxon>BOP clade</taxon>
        <taxon>Oryzoideae</taxon>
        <taxon>Oryzeae</taxon>
        <taxon>Oryzinae</taxon>
        <taxon>Oryza</taxon>
        <taxon>Oryza sativa</taxon>
    </lineage>
</organism>
<name>A0A0P0Y8Q7_ORYSJ</name>
<reference evidence="2 3" key="2">
    <citation type="journal article" date="2013" name="Plant Cell Physiol.">
        <title>Rice Annotation Project Database (RAP-DB): an integrative and interactive database for rice genomics.</title>
        <authorList>
            <person name="Sakai H."/>
            <person name="Lee S.S."/>
            <person name="Tanaka T."/>
            <person name="Numa H."/>
            <person name="Kim J."/>
            <person name="Kawahara Y."/>
            <person name="Wakimoto H."/>
            <person name="Yang C.C."/>
            <person name="Iwamoto M."/>
            <person name="Abe T."/>
            <person name="Yamada Y."/>
            <person name="Muto A."/>
            <person name="Inokuchi H."/>
            <person name="Ikemura T."/>
            <person name="Matsumoto T."/>
            <person name="Sasaki T."/>
            <person name="Itoh T."/>
        </authorList>
    </citation>
    <scope>NUCLEOTIDE SEQUENCE [LARGE SCALE GENOMIC DNA]</scope>
    <source>
        <strain evidence="3">cv. Nipponbare</strain>
    </source>
</reference>
<evidence type="ECO:0000313" key="3">
    <source>
        <dbReference type="Proteomes" id="UP000059680"/>
    </source>
</evidence>
<feature type="region of interest" description="Disordered" evidence="1">
    <location>
        <begin position="1"/>
        <end position="29"/>
    </location>
</feature>
<protein>
    <submittedName>
        <fullName evidence="2">Os12g0261701 protein</fullName>
    </submittedName>
</protein>
<gene>
    <name evidence="2" type="ordered locus">Os12g0261701</name>
    <name evidence="2" type="ORF">OSNPB_120261701</name>
</gene>
<dbReference type="AlphaFoldDB" id="A0A0P0Y8Q7"/>
<evidence type="ECO:0000313" key="2">
    <source>
        <dbReference type="EMBL" id="BAT16587.1"/>
    </source>
</evidence>
<dbReference type="EMBL" id="AP014968">
    <property type="protein sequence ID" value="BAT16587.1"/>
    <property type="molecule type" value="Genomic_DNA"/>
</dbReference>
<dbReference type="PaxDb" id="39947-A0A0P0Y8Q7"/>
<accession>A0A0P0Y8Q7</accession>
<dbReference type="InParanoid" id="A0A0P0Y8Q7"/>
<reference evidence="3" key="1">
    <citation type="journal article" date="2005" name="Nature">
        <title>The map-based sequence of the rice genome.</title>
        <authorList>
            <consortium name="International rice genome sequencing project (IRGSP)"/>
            <person name="Matsumoto T."/>
            <person name="Wu J."/>
            <person name="Kanamori H."/>
            <person name="Katayose Y."/>
            <person name="Fujisawa M."/>
            <person name="Namiki N."/>
            <person name="Mizuno H."/>
            <person name="Yamamoto K."/>
            <person name="Antonio B.A."/>
            <person name="Baba T."/>
            <person name="Sakata K."/>
            <person name="Nagamura Y."/>
            <person name="Aoki H."/>
            <person name="Arikawa K."/>
            <person name="Arita K."/>
            <person name="Bito T."/>
            <person name="Chiden Y."/>
            <person name="Fujitsuka N."/>
            <person name="Fukunaka R."/>
            <person name="Hamada M."/>
            <person name="Harada C."/>
            <person name="Hayashi A."/>
            <person name="Hijishita S."/>
            <person name="Honda M."/>
            <person name="Hosokawa S."/>
            <person name="Ichikawa Y."/>
            <person name="Idonuma A."/>
            <person name="Iijima M."/>
            <person name="Ikeda M."/>
            <person name="Ikeno M."/>
            <person name="Ito K."/>
            <person name="Ito S."/>
            <person name="Ito T."/>
            <person name="Ito Y."/>
            <person name="Ito Y."/>
            <person name="Iwabuchi A."/>
            <person name="Kamiya K."/>
            <person name="Karasawa W."/>
            <person name="Kurita K."/>
            <person name="Katagiri S."/>
            <person name="Kikuta A."/>
            <person name="Kobayashi H."/>
            <person name="Kobayashi N."/>
            <person name="Machita K."/>
            <person name="Maehara T."/>
            <person name="Masukawa M."/>
            <person name="Mizubayashi T."/>
            <person name="Mukai Y."/>
            <person name="Nagasaki H."/>
            <person name="Nagata Y."/>
            <person name="Naito S."/>
            <person name="Nakashima M."/>
            <person name="Nakama Y."/>
            <person name="Nakamichi Y."/>
            <person name="Nakamura M."/>
            <person name="Meguro A."/>
            <person name="Negishi M."/>
            <person name="Ohta I."/>
            <person name="Ohta T."/>
            <person name="Okamoto M."/>
            <person name="Ono N."/>
            <person name="Saji S."/>
            <person name="Sakaguchi M."/>
            <person name="Sakai K."/>
            <person name="Shibata M."/>
            <person name="Shimokawa T."/>
            <person name="Song J."/>
            <person name="Takazaki Y."/>
            <person name="Terasawa K."/>
            <person name="Tsugane M."/>
            <person name="Tsuji K."/>
            <person name="Ueda S."/>
            <person name="Waki K."/>
            <person name="Yamagata H."/>
            <person name="Yamamoto M."/>
            <person name="Yamamoto S."/>
            <person name="Yamane H."/>
            <person name="Yoshiki S."/>
            <person name="Yoshihara R."/>
            <person name="Yukawa K."/>
            <person name="Zhong H."/>
            <person name="Yano M."/>
            <person name="Yuan Q."/>
            <person name="Ouyang S."/>
            <person name="Liu J."/>
            <person name="Jones K.M."/>
            <person name="Gansberger K."/>
            <person name="Moffat K."/>
            <person name="Hill J."/>
            <person name="Bera J."/>
            <person name="Fadrosh D."/>
            <person name="Jin S."/>
            <person name="Johri S."/>
            <person name="Kim M."/>
            <person name="Overton L."/>
            <person name="Reardon M."/>
            <person name="Tsitrin T."/>
            <person name="Vuong H."/>
            <person name="Weaver B."/>
            <person name="Ciecko A."/>
            <person name="Tallon L."/>
            <person name="Jackson J."/>
            <person name="Pai G."/>
            <person name="Aken S.V."/>
            <person name="Utterback T."/>
            <person name="Reidmuller S."/>
            <person name="Feldblyum T."/>
            <person name="Hsiao J."/>
            <person name="Zismann V."/>
            <person name="Iobst S."/>
            <person name="de Vazeille A.R."/>
            <person name="Buell C.R."/>
            <person name="Ying K."/>
            <person name="Li Y."/>
            <person name="Lu T."/>
            <person name="Huang Y."/>
            <person name="Zhao Q."/>
            <person name="Feng Q."/>
            <person name="Zhang L."/>
            <person name="Zhu J."/>
            <person name="Weng Q."/>
            <person name="Mu J."/>
            <person name="Lu Y."/>
            <person name="Fan D."/>
            <person name="Liu Y."/>
            <person name="Guan J."/>
            <person name="Zhang Y."/>
            <person name="Yu S."/>
            <person name="Liu X."/>
            <person name="Zhang Y."/>
            <person name="Hong G."/>
            <person name="Han B."/>
            <person name="Choisne N."/>
            <person name="Demange N."/>
            <person name="Orjeda G."/>
            <person name="Samain S."/>
            <person name="Cattolico L."/>
            <person name="Pelletier E."/>
            <person name="Couloux A."/>
            <person name="Segurens B."/>
            <person name="Wincker P."/>
            <person name="D'Hont A."/>
            <person name="Scarpelli C."/>
            <person name="Weissenbach J."/>
            <person name="Salanoubat M."/>
            <person name="Quetier F."/>
            <person name="Yu Y."/>
            <person name="Kim H.R."/>
            <person name="Rambo T."/>
            <person name="Currie J."/>
            <person name="Collura K."/>
            <person name="Luo M."/>
            <person name="Yang T."/>
            <person name="Ammiraju J.S.S."/>
            <person name="Engler F."/>
            <person name="Soderlund C."/>
            <person name="Wing R.A."/>
            <person name="Palmer L.E."/>
            <person name="de la Bastide M."/>
            <person name="Spiegel L."/>
            <person name="Nascimento L."/>
            <person name="Zutavern T."/>
            <person name="O'Shaughnessy A."/>
            <person name="Dike S."/>
            <person name="Dedhia N."/>
            <person name="Preston R."/>
            <person name="Balija V."/>
            <person name="McCombie W.R."/>
            <person name="Chow T."/>
            <person name="Chen H."/>
            <person name="Chung M."/>
            <person name="Chen C."/>
            <person name="Shaw J."/>
            <person name="Wu H."/>
            <person name="Hsiao K."/>
            <person name="Chao Y."/>
            <person name="Chu M."/>
            <person name="Cheng C."/>
            <person name="Hour A."/>
            <person name="Lee P."/>
            <person name="Lin S."/>
            <person name="Lin Y."/>
            <person name="Liou J."/>
            <person name="Liu S."/>
            <person name="Hsing Y."/>
            <person name="Raghuvanshi S."/>
            <person name="Mohanty A."/>
            <person name="Bharti A.K."/>
            <person name="Gaur A."/>
            <person name="Gupta V."/>
            <person name="Kumar D."/>
            <person name="Ravi V."/>
            <person name="Vij S."/>
            <person name="Kapur A."/>
            <person name="Khurana P."/>
            <person name="Khurana P."/>
            <person name="Khurana J.P."/>
            <person name="Tyagi A.K."/>
            <person name="Gaikwad K."/>
            <person name="Singh A."/>
            <person name="Dalal V."/>
            <person name="Srivastava S."/>
            <person name="Dixit A."/>
            <person name="Pal A.K."/>
            <person name="Ghazi I.A."/>
            <person name="Yadav M."/>
            <person name="Pandit A."/>
            <person name="Bhargava A."/>
            <person name="Sureshbabu K."/>
            <person name="Batra K."/>
            <person name="Sharma T.R."/>
            <person name="Mohapatra T."/>
            <person name="Singh N.K."/>
            <person name="Messing J."/>
            <person name="Nelson A.B."/>
            <person name="Fuks G."/>
            <person name="Kavchok S."/>
            <person name="Keizer G."/>
            <person name="Linton E."/>
            <person name="Llaca V."/>
            <person name="Song R."/>
            <person name="Tanyolac B."/>
            <person name="Young S."/>
            <person name="Ho-Il K."/>
            <person name="Hahn J.H."/>
            <person name="Sangsakoo G."/>
            <person name="Vanavichit A."/>
            <person name="de Mattos Luiz.A.T."/>
            <person name="Zimmer P.D."/>
            <person name="Malone G."/>
            <person name="Dellagostin O."/>
            <person name="de Oliveira A.C."/>
            <person name="Bevan M."/>
            <person name="Bancroft I."/>
            <person name="Minx P."/>
            <person name="Cordum H."/>
            <person name="Wilson R."/>
            <person name="Cheng Z."/>
            <person name="Jin W."/>
            <person name="Jiang J."/>
            <person name="Leong S.A."/>
            <person name="Iwama H."/>
            <person name="Gojobori T."/>
            <person name="Itoh T."/>
            <person name="Niimura Y."/>
            <person name="Fujii Y."/>
            <person name="Habara T."/>
            <person name="Sakai H."/>
            <person name="Sato Y."/>
            <person name="Wilson G."/>
            <person name="Kumar K."/>
            <person name="McCouch S."/>
            <person name="Juretic N."/>
            <person name="Hoen D."/>
            <person name="Wright S."/>
            <person name="Bruskiewich R."/>
            <person name="Bureau T."/>
            <person name="Miyao A."/>
            <person name="Hirochika H."/>
            <person name="Nishikawa T."/>
            <person name="Kadowaki K."/>
            <person name="Sugiura M."/>
            <person name="Burr B."/>
            <person name="Sasaki T."/>
        </authorList>
    </citation>
    <scope>NUCLEOTIDE SEQUENCE [LARGE SCALE GENOMIC DNA]</scope>
    <source>
        <strain evidence="3">cv. Nipponbare</strain>
    </source>
</reference>
<proteinExistence type="predicted"/>
<sequence>MHQAPRLDLPQIEDTQAPSPTASQRHPCLQRAPVHRAASIRLHGIFFLATTSRWMRKVVGRERDVEQGLQERGGGRCGKECKKLEREREKQSGEGLKASCLPARRGKKWVE</sequence>
<feature type="compositionally biased region" description="Polar residues" evidence="1">
    <location>
        <begin position="13"/>
        <end position="24"/>
    </location>
</feature>